<comment type="similarity">
    <text evidence="1">Belongs to the WD repeat ESC family.</text>
</comment>
<dbReference type="PANTHER" id="PTHR10253">
    <property type="entry name" value="POLYCOMB PROTEIN"/>
    <property type="match status" value="1"/>
</dbReference>
<sequence length="498" mass="53789">MNVFRMFHKIRLLLSLSPTPPPPASPNTSHRTSSASTNTSAASPSTSSAPTTLSNAQPNPTPSPIQTSPRTSKRAGSAQSGPKSPKRTQNRYPVRQSRSGIASLAVAPTSTSSTGRKSTQSAGPSKSSGSASTSSSITSSLPSSTAKKFGFKEHPVEYLSDSFDANLYGCAFNQFLAPTETPVFALVGSKGTIAVYALPQNSNPPFEPLYNGKLGTKEEKDLNTVTWCFDVSNTNQGHKIVCGEETGRIYVLNASDMTCENVLVGSQAAINDLRTHPTDGALVATAGDDCTVRIYHIRHESALVVCAGIHGHLQGVQTVTWSSDGRRLISGGNDQRILMWNVGEQEVQTHLEEKSQVLNQGKKLPLANLKDEVNPINIHGHTMNVPRPISTITDVHYSPIDYLDLQHRNYKDVIVSKACAHDSNIQVWVMGSSTPENLRDGQMSRSRRIAATIPVASQNPWADLWIRFAVDPLGKYIVASNTDSQLMFYDFTTGDKAP</sequence>
<comment type="caution">
    <text evidence="8">The sequence shown here is derived from an EMBL/GenBank/DDBJ whole genome shotgun (WGS) entry which is preliminary data.</text>
</comment>
<dbReference type="SUPFAM" id="SSF50978">
    <property type="entry name" value="WD40 repeat-like"/>
    <property type="match status" value="1"/>
</dbReference>
<dbReference type="OrthoDB" id="7318948at2759"/>
<dbReference type="InterPro" id="IPR019775">
    <property type="entry name" value="WD40_repeat_CS"/>
</dbReference>
<dbReference type="InterPro" id="IPR051243">
    <property type="entry name" value="PcG_WD-repeat"/>
</dbReference>
<keyword evidence="5" id="KW-0804">Transcription</keyword>
<feature type="compositionally biased region" description="Low complexity" evidence="7">
    <location>
        <begin position="26"/>
        <end position="56"/>
    </location>
</feature>
<keyword evidence="3" id="KW-0677">Repeat</keyword>
<feature type="repeat" description="WD" evidence="6">
    <location>
        <begin position="309"/>
        <end position="350"/>
    </location>
</feature>
<reference evidence="9" key="1">
    <citation type="submission" date="2017-10" db="EMBL/GenBank/DDBJ databases">
        <title>Rapid genome shrinkage in a self-fertile nematode reveals novel sperm competition proteins.</title>
        <authorList>
            <person name="Yin D."/>
            <person name="Schwarz E.M."/>
            <person name="Thomas C.G."/>
            <person name="Felde R.L."/>
            <person name="Korf I.F."/>
            <person name="Cutter A.D."/>
            <person name="Schartner C.M."/>
            <person name="Ralston E.J."/>
            <person name="Meyer B.J."/>
            <person name="Haag E.S."/>
        </authorList>
    </citation>
    <scope>NUCLEOTIDE SEQUENCE [LARGE SCALE GENOMIC DNA]</scope>
    <source>
        <strain evidence="9">JU1422</strain>
    </source>
</reference>
<dbReference type="PROSITE" id="PS00678">
    <property type="entry name" value="WD_REPEATS_1"/>
    <property type="match status" value="1"/>
</dbReference>
<evidence type="ECO:0000313" key="9">
    <source>
        <dbReference type="Proteomes" id="UP000230233"/>
    </source>
</evidence>
<gene>
    <name evidence="8" type="primary">Cnig_chr_X.g22970</name>
    <name evidence="8" type="ORF">B9Z55_022970</name>
</gene>
<dbReference type="InterPro" id="IPR036322">
    <property type="entry name" value="WD40_repeat_dom_sf"/>
</dbReference>
<accession>A0A2G5SN93</accession>
<feature type="region of interest" description="Disordered" evidence="7">
    <location>
        <begin position="15"/>
        <end position="146"/>
    </location>
</feature>
<keyword evidence="9" id="KW-1185">Reference proteome</keyword>
<evidence type="ECO:0000256" key="5">
    <source>
        <dbReference type="ARBA" id="ARBA00023163"/>
    </source>
</evidence>
<dbReference type="Gene3D" id="2.130.10.10">
    <property type="entry name" value="YVTN repeat-like/Quinoprotein amine dehydrogenase"/>
    <property type="match status" value="1"/>
</dbReference>
<evidence type="ECO:0000256" key="7">
    <source>
        <dbReference type="SAM" id="MobiDB-lite"/>
    </source>
</evidence>
<dbReference type="AlphaFoldDB" id="A0A2G5SN93"/>
<dbReference type="Pfam" id="PF00400">
    <property type="entry name" value="WD40"/>
    <property type="match status" value="2"/>
</dbReference>
<dbReference type="Proteomes" id="UP000230233">
    <property type="component" value="Chromosome X"/>
</dbReference>
<dbReference type="STRING" id="1611254.A0A2G5SN93"/>
<dbReference type="InterPro" id="IPR001680">
    <property type="entry name" value="WD40_rpt"/>
</dbReference>
<dbReference type="EMBL" id="PDUG01000006">
    <property type="protein sequence ID" value="PIC16326.1"/>
    <property type="molecule type" value="Genomic_DNA"/>
</dbReference>
<keyword evidence="2 6" id="KW-0853">WD repeat</keyword>
<dbReference type="SMART" id="SM00320">
    <property type="entry name" value="WD40"/>
    <property type="match status" value="2"/>
</dbReference>
<evidence type="ECO:0000313" key="8">
    <source>
        <dbReference type="EMBL" id="PIC16326.1"/>
    </source>
</evidence>
<protein>
    <submittedName>
        <fullName evidence="8">Uncharacterized protein</fullName>
    </submittedName>
</protein>
<dbReference type="PROSITE" id="PS50294">
    <property type="entry name" value="WD_REPEATS_REGION"/>
    <property type="match status" value="1"/>
</dbReference>
<dbReference type="InterPro" id="IPR015943">
    <property type="entry name" value="WD40/YVTN_repeat-like_dom_sf"/>
</dbReference>
<dbReference type="PROSITE" id="PS50082">
    <property type="entry name" value="WD_REPEATS_2"/>
    <property type="match status" value="1"/>
</dbReference>
<evidence type="ECO:0000256" key="4">
    <source>
        <dbReference type="ARBA" id="ARBA00023015"/>
    </source>
</evidence>
<proteinExistence type="inferred from homology"/>
<evidence type="ECO:0000256" key="6">
    <source>
        <dbReference type="PROSITE-ProRule" id="PRU00221"/>
    </source>
</evidence>
<keyword evidence="4" id="KW-0805">Transcription regulation</keyword>
<organism evidence="8 9">
    <name type="scientific">Caenorhabditis nigoni</name>
    <dbReference type="NCBI Taxonomy" id="1611254"/>
    <lineage>
        <taxon>Eukaryota</taxon>
        <taxon>Metazoa</taxon>
        <taxon>Ecdysozoa</taxon>
        <taxon>Nematoda</taxon>
        <taxon>Chromadorea</taxon>
        <taxon>Rhabditida</taxon>
        <taxon>Rhabditina</taxon>
        <taxon>Rhabditomorpha</taxon>
        <taxon>Rhabditoidea</taxon>
        <taxon>Rhabditidae</taxon>
        <taxon>Peloderinae</taxon>
        <taxon>Caenorhabditis</taxon>
    </lineage>
</organism>
<evidence type="ECO:0000256" key="3">
    <source>
        <dbReference type="ARBA" id="ARBA00022737"/>
    </source>
</evidence>
<evidence type="ECO:0000256" key="1">
    <source>
        <dbReference type="ARBA" id="ARBA00008075"/>
    </source>
</evidence>
<feature type="compositionally biased region" description="Low complexity" evidence="7">
    <location>
        <begin position="117"/>
        <end position="145"/>
    </location>
</feature>
<name>A0A2G5SN93_9PELO</name>
<evidence type="ECO:0000256" key="2">
    <source>
        <dbReference type="ARBA" id="ARBA00022574"/>
    </source>
</evidence>